<feature type="region of interest" description="Disordered" evidence="1">
    <location>
        <begin position="1"/>
        <end position="23"/>
    </location>
</feature>
<proteinExistence type="predicted"/>
<keyword evidence="3" id="KW-1185">Reference proteome</keyword>
<accession>A0ABT1Q0M0</accession>
<reference evidence="2" key="1">
    <citation type="submission" date="2022-06" db="EMBL/GenBank/DDBJ databases">
        <title>Draft genome sequence of Streptomyces sp. RB6PN25 isolated from peat swamp forest in Thailand.</title>
        <authorList>
            <person name="Duangmal K."/>
            <person name="Klaysubun C."/>
        </authorList>
    </citation>
    <scope>NUCLEOTIDE SEQUENCE</scope>
    <source>
        <strain evidence="2">RB6PN25</strain>
    </source>
</reference>
<sequence length="100" mass="9934">MDAPASPLRTAGPALGLGDPLKFRSKETGDAQLGWLESGKSDPRLVTAPVSAVPGATAKLSPENHPVSLPRTLTNGLATTKAMSEALPGALSSASGASSA</sequence>
<dbReference type="Proteomes" id="UP001057702">
    <property type="component" value="Unassembled WGS sequence"/>
</dbReference>
<protein>
    <submittedName>
        <fullName evidence="2">Uncharacterized protein</fullName>
    </submittedName>
</protein>
<dbReference type="EMBL" id="JANFNG010000016">
    <property type="protein sequence ID" value="MCQ4082840.1"/>
    <property type="molecule type" value="Genomic_DNA"/>
</dbReference>
<comment type="caution">
    <text evidence="2">The sequence shown here is derived from an EMBL/GenBank/DDBJ whole genome shotgun (WGS) entry which is preliminary data.</text>
</comment>
<name>A0ABT1Q0M0_9ACTN</name>
<evidence type="ECO:0000313" key="2">
    <source>
        <dbReference type="EMBL" id="MCQ4082840.1"/>
    </source>
</evidence>
<evidence type="ECO:0000256" key="1">
    <source>
        <dbReference type="SAM" id="MobiDB-lite"/>
    </source>
</evidence>
<gene>
    <name evidence="2" type="ORF">NGB36_20090</name>
</gene>
<evidence type="ECO:0000313" key="3">
    <source>
        <dbReference type="Proteomes" id="UP001057702"/>
    </source>
</evidence>
<organism evidence="2 3">
    <name type="scientific">Streptomyces humicola</name>
    <dbReference type="NCBI Taxonomy" id="2953240"/>
    <lineage>
        <taxon>Bacteria</taxon>
        <taxon>Bacillati</taxon>
        <taxon>Actinomycetota</taxon>
        <taxon>Actinomycetes</taxon>
        <taxon>Kitasatosporales</taxon>
        <taxon>Streptomycetaceae</taxon>
        <taxon>Streptomyces</taxon>
    </lineage>
</organism>
<dbReference type="RefSeq" id="WP_255921748.1">
    <property type="nucleotide sequence ID" value="NZ_JANFNG010000016.1"/>
</dbReference>